<keyword evidence="14 18" id="KW-0830">Ubiquinone</keyword>
<evidence type="ECO:0000256" key="11">
    <source>
        <dbReference type="ARBA" id="ARBA00022982"/>
    </source>
</evidence>
<evidence type="ECO:0000256" key="2">
    <source>
        <dbReference type="ARBA" id="ARBA00004448"/>
    </source>
</evidence>
<keyword evidence="8 18" id="KW-0812">Transmembrane</keyword>
<gene>
    <name evidence="20" type="primary">ND2</name>
</gene>
<evidence type="ECO:0000256" key="5">
    <source>
        <dbReference type="ARBA" id="ARBA00021008"/>
    </source>
</evidence>
<evidence type="ECO:0000259" key="19">
    <source>
        <dbReference type="Pfam" id="PF00361"/>
    </source>
</evidence>
<evidence type="ECO:0000256" key="3">
    <source>
        <dbReference type="ARBA" id="ARBA00007012"/>
    </source>
</evidence>
<evidence type="ECO:0000256" key="16">
    <source>
        <dbReference type="ARBA" id="ARBA00023136"/>
    </source>
</evidence>
<evidence type="ECO:0000256" key="8">
    <source>
        <dbReference type="ARBA" id="ARBA00022692"/>
    </source>
</evidence>
<keyword evidence="16 18" id="KW-0472">Membrane</keyword>
<keyword evidence="9 18" id="KW-0999">Mitochondrion inner membrane</keyword>
<feature type="transmembrane region" description="Helical" evidence="18">
    <location>
        <begin position="36"/>
        <end position="52"/>
    </location>
</feature>
<keyword evidence="13 18" id="KW-0520">NAD</keyword>
<feature type="transmembrane region" description="Helical" evidence="18">
    <location>
        <begin position="298"/>
        <end position="320"/>
    </location>
</feature>
<comment type="similarity">
    <text evidence="3 18">Belongs to the complex I subunit 2 family.</text>
</comment>
<feature type="transmembrane region" description="Helical" evidence="18">
    <location>
        <begin position="136"/>
        <end position="158"/>
    </location>
</feature>
<name>A0AAU6PC07_9HEMI</name>
<feature type="transmembrane region" description="Helical" evidence="18">
    <location>
        <begin position="59"/>
        <end position="79"/>
    </location>
</feature>
<protein>
    <recommendedName>
        <fullName evidence="5 18">NADH-ubiquinone oxidoreductase chain 2</fullName>
        <ecNumber evidence="4 18">7.1.1.2</ecNumber>
    </recommendedName>
</protein>
<dbReference type="EC" id="7.1.1.2" evidence="4 18"/>
<evidence type="ECO:0000256" key="6">
    <source>
        <dbReference type="ARBA" id="ARBA00022448"/>
    </source>
</evidence>
<dbReference type="EMBL" id="MZ333278">
    <property type="protein sequence ID" value="WXH77283.1"/>
    <property type="molecule type" value="Genomic_DNA"/>
</dbReference>
<organism evidence="20">
    <name type="scientific">Funkikonia zheana</name>
    <dbReference type="NCBI Taxonomy" id="3133676"/>
    <lineage>
        <taxon>Eukaryota</taxon>
        <taxon>Metazoa</taxon>
        <taxon>Ecdysozoa</taxon>
        <taxon>Arthropoda</taxon>
        <taxon>Hexapoda</taxon>
        <taxon>Insecta</taxon>
        <taxon>Pterygota</taxon>
        <taxon>Neoptera</taxon>
        <taxon>Paraneoptera</taxon>
        <taxon>Hemiptera</taxon>
        <taxon>Auchenorrhyncha</taxon>
        <taxon>Membracoidea</taxon>
        <taxon>Cicadellidae</taxon>
        <taxon>Ledrinae</taxon>
        <taxon>Funkikonia</taxon>
    </lineage>
</organism>
<keyword evidence="15 18" id="KW-0496">Mitochondrion</keyword>
<dbReference type="InterPro" id="IPR001750">
    <property type="entry name" value="ND/Mrp_TM"/>
</dbReference>
<proteinExistence type="inferred from homology"/>
<evidence type="ECO:0000256" key="15">
    <source>
        <dbReference type="ARBA" id="ARBA00023128"/>
    </source>
</evidence>
<dbReference type="GO" id="GO:0005743">
    <property type="term" value="C:mitochondrial inner membrane"/>
    <property type="evidence" value="ECO:0007669"/>
    <property type="project" value="UniProtKB-SubCell"/>
</dbReference>
<evidence type="ECO:0000256" key="1">
    <source>
        <dbReference type="ARBA" id="ARBA00003257"/>
    </source>
</evidence>
<dbReference type="InterPro" id="IPR003917">
    <property type="entry name" value="NADH_UbQ_OxRdtase_chain2"/>
</dbReference>
<evidence type="ECO:0000313" key="20">
    <source>
        <dbReference type="EMBL" id="WXH77283.1"/>
    </source>
</evidence>
<evidence type="ECO:0000256" key="14">
    <source>
        <dbReference type="ARBA" id="ARBA00023075"/>
    </source>
</evidence>
<feature type="transmembrane region" description="Helical" evidence="18">
    <location>
        <begin position="226"/>
        <end position="246"/>
    </location>
</feature>
<dbReference type="GO" id="GO:0008137">
    <property type="term" value="F:NADH dehydrogenase (ubiquinone) activity"/>
    <property type="evidence" value="ECO:0007669"/>
    <property type="project" value="UniProtKB-EC"/>
</dbReference>
<sequence>MLMNSSKLLFLSFMIVGVMISFSSNSWVMVWTGMELFLLSFIPFFCNFSFLSSECAMSYFLIQGVSSSLFGFCMIFMLVTDYEFLKSFLCFSLLLKLGCAPFHSWIFGVVSGMSFNSLMIFLTFSSLPPFFLLSHISFNLNFFVLLNLVVGSVGGLNQCSLKKILGFSSIFNLGFLIYLLNLTSLWLIYFIFYLFMVSFVLMFLYLYCIEYLNHLFVSGLSMFSKISFWILFLSLGGMPPMFGFFVKLICIEYSIYNFDYFISFFMVIFSLVVIFFYIRCSFVSLFMGSYLLKWNIYLSFFFFNFFCLISSFIFPFCFVVKGLI</sequence>
<feature type="transmembrane region" description="Helical" evidence="18">
    <location>
        <begin position="187"/>
        <end position="206"/>
    </location>
</feature>
<keyword evidence="11 18" id="KW-0249">Electron transport</keyword>
<comment type="function">
    <text evidence="18">Core subunit of the mitochondrial membrane respiratory chain NADH dehydrogenase (Complex I) which catalyzes electron transfer from NADH through the respiratory chain, using ubiquinone as an electron acceptor. Essential for the catalytic activity and assembly of complex I.</text>
</comment>
<reference evidence="20" key="1">
    <citation type="submission" date="2021-06" db="EMBL/GenBank/DDBJ databases">
        <authorList>
            <consortium name="Expending Complete Mitogenomes of Ledrinae and Compositional heterogeneity effect on the phylogenetic inferences of paraphyletic family: Cicadellidae (Hemiptera: Cicadomorpha)"/>
            <person name="Huang W."/>
            <person name="Yu T."/>
            <person name="Zhang Y."/>
        </authorList>
    </citation>
    <scope>NUCLEOTIDE SEQUENCE</scope>
</reference>
<evidence type="ECO:0000256" key="17">
    <source>
        <dbReference type="ARBA" id="ARBA00049551"/>
    </source>
</evidence>
<dbReference type="PRINTS" id="PR01436">
    <property type="entry name" value="NADHDHGNASE2"/>
</dbReference>
<keyword evidence="12 18" id="KW-1133">Transmembrane helix</keyword>
<keyword evidence="7 18" id="KW-0679">Respiratory chain</keyword>
<evidence type="ECO:0000256" key="4">
    <source>
        <dbReference type="ARBA" id="ARBA00012944"/>
    </source>
</evidence>
<keyword evidence="6" id="KW-0813">Transport</keyword>
<dbReference type="AlphaFoldDB" id="A0AAU6PC07"/>
<reference evidence="20" key="2">
    <citation type="submission" date="2024-06" db="EMBL/GenBank/DDBJ databases">
        <title>Expending Complete Mitogenomes of Ledrinae and Compositional heterogeneity effect on the phylogenetic inferences of paraphyletic family: Cicadellidae (Hemiptera: Cicadomorpha).</title>
        <authorList>
            <person name="Huang W."/>
            <person name="Yu T."/>
            <person name="Zhang Y."/>
        </authorList>
    </citation>
    <scope>NUCLEOTIDE SEQUENCE</scope>
</reference>
<evidence type="ECO:0000256" key="12">
    <source>
        <dbReference type="ARBA" id="ARBA00022989"/>
    </source>
</evidence>
<comment type="function">
    <text evidence="1">Core subunit of the mitochondrial membrane respiratory chain NADH dehydrogenase (Complex I) that is believed to belong to the minimal assembly required for catalysis. Complex I functions in the transfer of electrons from NADH to the respiratory chain. The immediate electron acceptor for the enzyme is believed to be ubiquinone.</text>
</comment>
<dbReference type="PANTHER" id="PTHR46552:SF1">
    <property type="entry name" value="NADH-UBIQUINONE OXIDOREDUCTASE CHAIN 2"/>
    <property type="match status" value="1"/>
</dbReference>
<feature type="transmembrane region" description="Helical" evidence="18">
    <location>
        <begin position="102"/>
        <end position="124"/>
    </location>
</feature>
<dbReference type="Pfam" id="PF00361">
    <property type="entry name" value="Proton_antipo_M"/>
    <property type="match status" value="1"/>
</dbReference>
<dbReference type="GO" id="GO:0006120">
    <property type="term" value="P:mitochondrial electron transport, NADH to ubiquinone"/>
    <property type="evidence" value="ECO:0007669"/>
    <property type="project" value="InterPro"/>
</dbReference>
<dbReference type="PANTHER" id="PTHR46552">
    <property type="entry name" value="NADH-UBIQUINONE OXIDOREDUCTASE CHAIN 2"/>
    <property type="match status" value="1"/>
</dbReference>
<evidence type="ECO:0000256" key="7">
    <source>
        <dbReference type="ARBA" id="ARBA00022660"/>
    </source>
</evidence>
<evidence type="ECO:0000256" key="9">
    <source>
        <dbReference type="ARBA" id="ARBA00022792"/>
    </source>
</evidence>
<comment type="catalytic activity">
    <reaction evidence="17 18">
        <text>a ubiquinone + NADH + 5 H(+)(in) = a ubiquinol + NAD(+) + 4 H(+)(out)</text>
        <dbReference type="Rhea" id="RHEA:29091"/>
        <dbReference type="Rhea" id="RHEA-COMP:9565"/>
        <dbReference type="Rhea" id="RHEA-COMP:9566"/>
        <dbReference type="ChEBI" id="CHEBI:15378"/>
        <dbReference type="ChEBI" id="CHEBI:16389"/>
        <dbReference type="ChEBI" id="CHEBI:17976"/>
        <dbReference type="ChEBI" id="CHEBI:57540"/>
        <dbReference type="ChEBI" id="CHEBI:57945"/>
        <dbReference type="EC" id="7.1.1.2"/>
    </reaction>
</comment>
<evidence type="ECO:0000256" key="13">
    <source>
        <dbReference type="ARBA" id="ARBA00023027"/>
    </source>
</evidence>
<evidence type="ECO:0000256" key="10">
    <source>
        <dbReference type="ARBA" id="ARBA00022967"/>
    </source>
</evidence>
<keyword evidence="10 18" id="KW-1278">Translocase</keyword>
<feature type="transmembrane region" description="Helical" evidence="18">
    <location>
        <begin position="164"/>
        <end position="180"/>
    </location>
</feature>
<dbReference type="InterPro" id="IPR050175">
    <property type="entry name" value="Complex_I_Subunit_2"/>
</dbReference>
<comment type="subcellular location">
    <subcellularLocation>
        <location evidence="2 18">Mitochondrion inner membrane</location>
        <topology evidence="2 18">Multi-pass membrane protein</topology>
    </subcellularLocation>
</comment>
<accession>A0AAU6PC07</accession>
<feature type="transmembrane region" description="Helical" evidence="18">
    <location>
        <begin position="258"/>
        <end position="278"/>
    </location>
</feature>
<evidence type="ECO:0000256" key="18">
    <source>
        <dbReference type="RuleBase" id="RU003403"/>
    </source>
</evidence>
<feature type="domain" description="NADH:quinone oxidoreductase/Mrp antiporter transmembrane" evidence="19">
    <location>
        <begin position="24"/>
        <end position="270"/>
    </location>
</feature>
<geneLocation type="mitochondrion" evidence="20"/>